<dbReference type="Pfam" id="PF13560">
    <property type="entry name" value="HTH_31"/>
    <property type="match status" value="1"/>
</dbReference>
<dbReference type="Gene3D" id="1.10.260.40">
    <property type="entry name" value="lambda repressor-like DNA-binding domains"/>
    <property type="match status" value="1"/>
</dbReference>
<protein>
    <submittedName>
        <fullName evidence="3">Helix-turn-helix domain-containing protein</fullName>
    </submittedName>
</protein>
<feature type="compositionally biased region" description="Polar residues" evidence="1">
    <location>
        <begin position="107"/>
        <end position="117"/>
    </location>
</feature>
<evidence type="ECO:0000259" key="2">
    <source>
        <dbReference type="PROSITE" id="PS50943"/>
    </source>
</evidence>
<gene>
    <name evidence="3" type="ORF">JHL22_05595</name>
</gene>
<organism evidence="3 4">
    <name type="scientific">Advenella mandrilli</name>
    <dbReference type="NCBI Taxonomy" id="2800330"/>
    <lineage>
        <taxon>Bacteria</taxon>
        <taxon>Pseudomonadati</taxon>
        <taxon>Pseudomonadota</taxon>
        <taxon>Betaproteobacteria</taxon>
        <taxon>Burkholderiales</taxon>
        <taxon>Alcaligenaceae</taxon>
    </lineage>
</organism>
<evidence type="ECO:0000256" key="1">
    <source>
        <dbReference type="SAM" id="MobiDB-lite"/>
    </source>
</evidence>
<feature type="domain" description="HTH cro/C1-type" evidence="2">
    <location>
        <begin position="24"/>
        <end position="77"/>
    </location>
</feature>
<dbReference type="SUPFAM" id="SSF47413">
    <property type="entry name" value="lambda repressor-like DNA-binding domains"/>
    <property type="match status" value="1"/>
</dbReference>
<dbReference type="PROSITE" id="PS50943">
    <property type="entry name" value="HTH_CROC1"/>
    <property type="match status" value="1"/>
</dbReference>
<sequence>MKYNEIPRTSTARLDEASRLGQQLQVLRKAVGMTQKEAAIRSGLSRSTAVLIEAGDERRTLTQILRYLDAISPQTSLLDLLQENVEAIKNMNANNIPQRVHKPRTALPSSLSNQSAPSDKYDF</sequence>
<proteinExistence type="predicted"/>
<reference evidence="3 4" key="1">
    <citation type="submission" date="2020-12" db="EMBL/GenBank/DDBJ databases">
        <authorList>
            <person name="Lu T."/>
            <person name="Wang Q."/>
            <person name="Han X."/>
        </authorList>
    </citation>
    <scope>NUCLEOTIDE SEQUENCE [LARGE SCALE GENOMIC DNA]</scope>
    <source>
        <strain evidence="3 4">WQ 585</strain>
    </source>
</reference>
<comment type="caution">
    <text evidence="3">The sequence shown here is derived from an EMBL/GenBank/DDBJ whole genome shotgun (WGS) entry which is preliminary data.</text>
</comment>
<evidence type="ECO:0000313" key="3">
    <source>
        <dbReference type="EMBL" id="MBK1780687.1"/>
    </source>
</evidence>
<dbReference type="InterPro" id="IPR001387">
    <property type="entry name" value="Cro/C1-type_HTH"/>
</dbReference>
<feature type="region of interest" description="Disordered" evidence="1">
    <location>
        <begin position="96"/>
        <end position="123"/>
    </location>
</feature>
<accession>A0ABS1EF86</accession>
<dbReference type="EMBL" id="JAENGP010000004">
    <property type="protein sequence ID" value="MBK1780687.1"/>
    <property type="molecule type" value="Genomic_DNA"/>
</dbReference>
<evidence type="ECO:0000313" key="4">
    <source>
        <dbReference type="Proteomes" id="UP000635316"/>
    </source>
</evidence>
<dbReference type="InterPro" id="IPR010982">
    <property type="entry name" value="Lambda_DNA-bd_dom_sf"/>
</dbReference>
<dbReference type="Proteomes" id="UP000635316">
    <property type="component" value="Unassembled WGS sequence"/>
</dbReference>
<keyword evidence="4" id="KW-1185">Reference proteome</keyword>
<dbReference type="RefSeq" id="WP_200234799.1">
    <property type="nucleotide sequence ID" value="NZ_JAENGP010000004.1"/>
</dbReference>
<dbReference type="CDD" id="cd00093">
    <property type="entry name" value="HTH_XRE"/>
    <property type="match status" value="1"/>
</dbReference>
<name>A0ABS1EF86_9BURK</name>